<reference evidence="1" key="1">
    <citation type="submission" date="2021-06" db="EMBL/GenBank/DDBJ databases">
        <authorList>
            <person name="Kallberg Y."/>
            <person name="Tangrot J."/>
            <person name="Rosling A."/>
        </authorList>
    </citation>
    <scope>NUCLEOTIDE SEQUENCE</scope>
    <source>
        <strain evidence="1">BR232B</strain>
    </source>
</reference>
<accession>A0A9N8W6K8</accession>
<evidence type="ECO:0000313" key="1">
    <source>
        <dbReference type="EMBL" id="CAG8472784.1"/>
    </source>
</evidence>
<organism evidence="1 2">
    <name type="scientific">Paraglomus brasilianum</name>
    <dbReference type="NCBI Taxonomy" id="144538"/>
    <lineage>
        <taxon>Eukaryota</taxon>
        <taxon>Fungi</taxon>
        <taxon>Fungi incertae sedis</taxon>
        <taxon>Mucoromycota</taxon>
        <taxon>Glomeromycotina</taxon>
        <taxon>Glomeromycetes</taxon>
        <taxon>Paraglomerales</taxon>
        <taxon>Paraglomeraceae</taxon>
        <taxon>Paraglomus</taxon>
    </lineage>
</organism>
<evidence type="ECO:0000313" key="2">
    <source>
        <dbReference type="Proteomes" id="UP000789739"/>
    </source>
</evidence>
<gene>
    <name evidence="1" type="ORF">PBRASI_LOCUS1154</name>
</gene>
<dbReference type="AlphaFoldDB" id="A0A9N8W6K8"/>
<dbReference type="InterPro" id="IPR036910">
    <property type="entry name" value="HMG_box_dom_sf"/>
</dbReference>
<dbReference type="Proteomes" id="UP000789739">
    <property type="component" value="Unassembled WGS sequence"/>
</dbReference>
<proteinExistence type="predicted"/>
<sequence>MPKQKTESAFMLYRQLIQLKLQKQYKKIPMQAVSQIASNLWQKIPVAYKWDSDKLINALKLELEALKRDADNSKETACDAESPHQSELSEEIDVLLTWMESNQAIDSPIFWSKMGKVKKFVYVDPSKGSRKSKPKKTHRKLKPPYDPSKVFLLYRRRVQRQLETHHGKVPMPVVSQVASILWGRIPSEYKWNIQELVGLLRLDLDGATVNGNDVELPPDDRQSEEVETLLAWLENNCEQNGLFL</sequence>
<name>A0A9N8W6K8_9GLOM</name>
<comment type="caution">
    <text evidence="1">The sequence shown here is derived from an EMBL/GenBank/DDBJ whole genome shotgun (WGS) entry which is preliminary data.</text>
</comment>
<keyword evidence="2" id="KW-1185">Reference proteome</keyword>
<dbReference type="EMBL" id="CAJVPI010000070">
    <property type="protein sequence ID" value="CAG8472784.1"/>
    <property type="molecule type" value="Genomic_DNA"/>
</dbReference>
<protein>
    <submittedName>
        <fullName evidence="1">11682_t:CDS:1</fullName>
    </submittedName>
</protein>
<dbReference type="Gene3D" id="1.10.30.10">
    <property type="entry name" value="High mobility group box domain"/>
    <property type="match status" value="1"/>
</dbReference>
<dbReference type="SUPFAM" id="SSF47095">
    <property type="entry name" value="HMG-box"/>
    <property type="match status" value="1"/>
</dbReference>
<dbReference type="OrthoDB" id="10604001at2759"/>